<keyword evidence="3" id="KW-1185">Reference proteome</keyword>
<dbReference type="Proteomes" id="UP000054018">
    <property type="component" value="Unassembled WGS sequence"/>
</dbReference>
<sequence length="103" mass="12068">MLCLRTCEEGNECLVNDLLRGLLGVVSVVLLLPPPSFISASLNFSLLRFIYLLRRVTLMPKLTLRRTSENSYRLAIKWKLSCALSWKVFRYTFWLHLHELEIQ</sequence>
<dbReference type="AlphaFoldDB" id="A0A0D0A8C5"/>
<evidence type="ECO:0000313" key="3">
    <source>
        <dbReference type="Proteomes" id="UP000054018"/>
    </source>
</evidence>
<keyword evidence="1" id="KW-0812">Transmembrane</keyword>
<proteinExistence type="predicted"/>
<accession>A0A0D0A8C5</accession>
<protein>
    <submittedName>
        <fullName evidence="2">Uncharacterized protein</fullName>
    </submittedName>
</protein>
<name>A0A0D0A8C5_9AGAM</name>
<evidence type="ECO:0000313" key="2">
    <source>
        <dbReference type="EMBL" id="KIK28293.1"/>
    </source>
</evidence>
<organism evidence="2 3">
    <name type="scientific">Pisolithus microcarpus 441</name>
    <dbReference type="NCBI Taxonomy" id="765257"/>
    <lineage>
        <taxon>Eukaryota</taxon>
        <taxon>Fungi</taxon>
        <taxon>Dikarya</taxon>
        <taxon>Basidiomycota</taxon>
        <taxon>Agaricomycotina</taxon>
        <taxon>Agaricomycetes</taxon>
        <taxon>Agaricomycetidae</taxon>
        <taxon>Boletales</taxon>
        <taxon>Sclerodermatineae</taxon>
        <taxon>Pisolithaceae</taxon>
        <taxon>Pisolithus</taxon>
    </lineage>
</organism>
<feature type="transmembrane region" description="Helical" evidence="1">
    <location>
        <begin position="25"/>
        <end position="51"/>
    </location>
</feature>
<keyword evidence="1" id="KW-1133">Transmembrane helix</keyword>
<keyword evidence="1" id="KW-0472">Membrane</keyword>
<dbReference type="HOGENOM" id="CLU_2264802_0_0_1"/>
<reference evidence="3" key="2">
    <citation type="submission" date="2015-01" db="EMBL/GenBank/DDBJ databases">
        <title>Evolutionary Origins and Diversification of the Mycorrhizal Mutualists.</title>
        <authorList>
            <consortium name="DOE Joint Genome Institute"/>
            <consortium name="Mycorrhizal Genomics Consortium"/>
            <person name="Kohler A."/>
            <person name="Kuo A."/>
            <person name="Nagy L.G."/>
            <person name="Floudas D."/>
            <person name="Copeland A."/>
            <person name="Barry K.W."/>
            <person name="Cichocki N."/>
            <person name="Veneault-Fourrey C."/>
            <person name="LaButti K."/>
            <person name="Lindquist E.A."/>
            <person name="Lipzen A."/>
            <person name="Lundell T."/>
            <person name="Morin E."/>
            <person name="Murat C."/>
            <person name="Riley R."/>
            <person name="Ohm R."/>
            <person name="Sun H."/>
            <person name="Tunlid A."/>
            <person name="Henrissat B."/>
            <person name="Grigoriev I.V."/>
            <person name="Hibbett D.S."/>
            <person name="Martin F."/>
        </authorList>
    </citation>
    <scope>NUCLEOTIDE SEQUENCE [LARGE SCALE GENOMIC DNA]</scope>
    <source>
        <strain evidence="3">441</strain>
    </source>
</reference>
<dbReference type="EMBL" id="KN833693">
    <property type="protein sequence ID" value="KIK28293.1"/>
    <property type="molecule type" value="Genomic_DNA"/>
</dbReference>
<gene>
    <name evidence="2" type="ORF">PISMIDRAFT_611137</name>
</gene>
<evidence type="ECO:0000256" key="1">
    <source>
        <dbReference type="SAM" id="Phobius"/>
    </source>
</evidence>
<reference evidence="2 3" key="1">
    <citation type="submission" date="2014-04" db="EMBL/GenBank/DDBJ databases">
        <authorList>
            <consortium name="DOE Joint Genome Institute"/>
            <person name="Kuo A."/>
            <person name="Kohler A."/>
            <person name="Costa M.D."/>
            <person name="Nagy L.G."/>
            <person name="Floudas D."/>
            <person name="Copeland A."/>
            <person name="Barry K.W."/>
            <person name="Cichocki N."/>
            <person name="Veneault-Fourrey C."/>
            <person name="LaButti K."/>
            <person name="Lindquist E.A."/>
            <person name="Lipzen A."/>
            <person name="Lundell T."/>
            <person name="Morin E."/>
            <person name="Murat C."/>
            <person name="Sun H."/>
            <person name="Tunlid A."/>
            <person name="Henrissat B."/>
            <person name="Grigoriev I.V."/>
            <person name="Hibbett D.S."/>
            <person name="Martin F."/>
            <person name="Nordberg H.P."/>
            <person name="Cantor M.N."/>
            <person name="Hua S.X."/>
        </authorList>
    </citation>
    <scope>NUCLEOTIDE SEQUENCE [LARGE SCALE GENOMIC DNA]</scope>
    <source>
        <strain evidence="2 3">441</strain>
    </source>
</reference>